<keyword evidence="1" id="KW-0812">Transmembrane</keyword>
<keyword evidence="1" id="KW-1133">Transmembrane helix</keyword>
<keyword evidence="3" id="KW-1185">Reference proteome</keyword>
<accession>A0A1G9RMI7</accession>
<dbReference type="RefSeq" id="WP_089730804.1">
    <property type="nucleotide sequence ID" value="NZ_FNGI01000015.1"/>
</dbReference>
<sequence>MSLSAIIIMLVAITMIWGIATLALIHTMRQESRKLELLQVQGGFEPFSPTAQQDIEGWLARHPSGESAHEMRELLEFQHRSLRDNPRRFYHWPNPDIASKN</sequence>
<dbReference type="Pfam" id="PF26069">
    <property type="entry name" value="DUF8026"/>
    <property type="match status" value="1"/>
</dbReference>
<keyword evidence="1" id="KW-0472">Membrane</keyword>
<dbReference type="OrthoDB" id="6169612at2"/>
<proteinExistence type="predicted"/>
<evidence type="ECO:0000313" key="2">
    <source>
        <dbReference type="EMBL" id="SDM24498.1"/>
    </source>
</evidence>
<dbReference type="Proteomes" id="UP000198654">
    <property type="component" value="Unassembled WGS sequence"/>
</dbReference>
<dbReference type="InterPro" id="IPR058339">
    <property type="entry name" value="DUF8026"/>
</dbReference>
<dbReference type="EMBL" id="FNGI01000015">
    <property type="protein sequence ID" value="SDM24498.1"/>
    <property type="molecule type" value="Genomic_DNA"/>
</dbReference>
<reference evidence="2 3" key="1">
    <citation type="submission" date="2016-10" db="EMBL/GenBank/DDBJ databases">
        <authorList>
            <person name="de Groot N.N."/>
        </authorList>
    </citation>
    <scope>NUCLEOTIDE SEQUENCE [LARGE SCALE GENOMIC DNA]</scope>
    <source>
        <strain evidence="2 3">DSM 14789</strain>
    </source>
</reference>
<evidence type="ECO:0000313" key="3">
    <source>
        <dbReference type="Proteomes" id="UP000198654"/>
    </source>
</evidence>
<organism evidence="2 3">
    <name type="scientific">Modicisalibacter muralis</name>
    <dbReference type="NCBI Taxonomy" id="119000"/>
    <lineage>
        <taxon>Bacteria</taxon>
        <taxon>Pseudomonadati</taxon>
        <taxon>Pseudomonadota</taxon>
        <taxon>Gammaproteobacteria</taxon>
        <taxon>Oceanospirillales</taxon>
        <taxon>Halomonadaceae</taxon>
        <taxon>Modicisalibacter</taxon>
    </lineage>
</organism>
<dbReference type="AlphaFoldDB" id="A0A1G9RMI7"/>
<name>A0A1G9RMI7_9GAMM</name>
<feature type="transmembrane region" description="Helical" evidence="1">
    <location>
        <begin position="6"/>
        <end position="25"/>
    </location>
</feature>
<gene>
    <name evidence="2" type="ORF">SAMN05661010_03752</name>
</gene>
<protein>
    <submittedName>
        <fullName evidence="2">Uncharacterized protein</fullName>
    </submittedName>
</protein>
<evidence type="ECO:0000256" key="1">
    <source>
        <dbReference type="SAM" id="Phobius"/>
    </source>
</evidence>
<dbReference type="STRING" id="119000.SAMN05661010_03752"/>